<feature type="binding site" evidence="15">
    <location>
        <position position="606"/>
    </location>
    <ligand>
        <name>ATP</name>
        <dbReference type="ChEBI" id="CHEBI:30616"/>
    </ligand>
</feature>
<keyword evidence="8 16" id="KW-0460">Magnesium</keyword>
<comment type="catalytic activity">
    <reaction evidence="13">
        <text>a 1,2-diacyl-sn-glycero-3-phosphoethanolamine(out) + ATP + H2O = a 1,2-diacyl-sn-glycero-3-phosphoethanolamine(in) + ADP + phosphate + H(+)</text>
        <dbReference type="Rhea" id="RHEA:66132"/>
        <dbReference type="ChEBI" id="CHEBI:15377"/>
        <dbReference type="ChEBI" id="CHEBI:15378"/>
        <dbReference type="ChEBI" id="CHEBI:30616"/>
        <dbReference type="ChEBI" id="CHEBI:43474"/>
        <dbReference type="ChEBI" id="CHEBI:64612"/>
        <dbReference type="ChEBI" id="CHEBI:456216"/>
    </reaction>
    <physiologicalReaction direction="left-to-right" evidence="13">
        <dbReference type="Rhea" id="RHEA:66133"/>
    </physiologicalReaction>
</comment>
<evidence type="ECO:0000256" key="17">
    <source>
        <dbReference type="RuleBase" id="RU362033"/>
    </source>
</evidence>
<comment type="similarity">
    <text evidence="2 17">Belongs to the cation transport ATPase (P-type) (TC 3.A.3) family. Type IV subfamily.</text>
</comment>
<keyword evidence="22" id="KW-1185">Reference proteome</keyword>
<proteinExistence type="inferred from homology"/>
<dbReference type="InterPro" id="IPR001757">
    <property type="entry name" value="P_typ_ATPase"/>
</dbReference>
<dbReference type="EMBL" id="CAJVPJ010000056">
    <property type="protein sequence ID" value="CAG8468270.1"/>
    <property type="molecule type" value="Genomic_DNA"/>
</dbReference>
<dbReference type="PANTHER" id="PTHR24092:SF153">
    <property type="entry name" value="PHOSPHOLIPID-TRANSPORTING ATPASE"/>
    <property type="match status" value="1"/>
</dbReference>
<dbReference type="SUPFAM" id="SSF81665">
    <property type="entry name" value="Calcium ATPase, transmembrane domain M"/>
    <property type="match status" value="1"/>
</dbReference>
<feature type="binding site" evidence="15">
    <location>
        <position position="439"/>
    </location>
    <ligand>
        <name>ATP</name>
        <dbReference type="ChEBI" id="CHEBI:30616"/>
    </ligand>
</feature>
<sequence>MTNLLAHCWNGGRTQTSERFIYVNKPLPTNFTDSNGRPTQKFVSNKVTTSKYTLFTFIPKNLYEQFRRVANFFFLLIAVLQFFPEFVTIYPLVAALPMIIITSITAFKDGFEDFKRHVTDKTLNNRTTQTLGNWKNVNSDSSETLFGSIKKCFGLGKTVSDGERGSPEWKDTLWKDVQVGDFLRLKDGDFIPADLIILSTSDSNSLCYVETKNLDGETNLKIRQAVPETCDLQTPKDCAEIKFHVKCEAPKADLINHNATLIWSAERDETPINLNTMLLRGCVLKNTEWVIGLVIFTGKDTKLALNSGETPSKRSQIEKQMNIQVLVNLIIVAIMCIVCAIGTKVWEQYYADRGDAAPFLAKENSSSREAVISFWNGLITFQNIVPISLYLSIEFIKSVQAYFIYADDEMTYQGTSTIPKNWNLSDDLGQVEYIFSDKTGTLTKNVMEFRKCSINDKIYAGDPIDDSQSTADPVSSSSSQVHSEPSSTDNSTNKKRDSKNSKKINKKPETRHFGDKNLIADLNSGHSEHTSMINEFFTLLAICHTVLVTTNKEGEQQYKAQSPDEAALVKAAKDVGYTFKARDTNSITIVTPDGEKQFELLNVLEFNSTRKRMSIIVREPQSGKIKLYCKGADSIIFDRLKLGQDYMVTGEHLQEFANEGLRTLCLAVRDIDASYYEEWNADYKEAIVATTNRDSRVAVVSDRIERDLVLLGATAIEDRLQDGVPECIATLKRAGIKIWVLTGDKLETAISIGFATCLLNHDMNLLVIREGSRGRPNDIGIYEQLRSAAEFFKDDPEIQKALEEMEVPASTESTGTPRPSLSNFRSMSMGADSLFSMPTSPRNGGYALVIDGVALKHALEKWRPLLLNLACKCKGVICCRVSPLQKAEVVNLVKHGKDVLTCAIGDGANDVSMIQAAHVGIGVVGEEGLQAVMSSDYAIAQFRFLTRLLLVHGHYAYIRNSSMIVNFFYKNMIGVGVLFWFQFFCGYTTTTIFEFTYILFWNLFFTSTPVFAIGIFDRDVPDRVAVQVPELYRWGMEERSFTLARFIMYMLDSIYQSLVCFFVPYFAYRLGSVNTYGRQPDLLEMGTTMAVACVTQANLFVGFNFKNWTVVHHIAVWGSIALMYVYVAIYTLLPISLVYGYDLVVYGGATFWACIALIIVIAFLPRYVYRYYQRTYYPRDVDIIREMVKKSPNHDFTHDERVNPTLKMSRIPTSDTIISSQRPPQSDSTTFTPRPSFTTDRTMQNQSRTPDSAMQSEFLVQELQEGCIMANMQTGEVIPMRGYAFAQEAGTGRMIMGTLRRRKTNPALATAARKNMAKPSPLRRNSLPTVRASKDMTNVRASSDMSDLLDGEKIRMVTFTESATSSTTATAYSSRRQSELASESITLEQLSGAQSETAGGTERSGVVNNNNGIEARVLNRVVENVSSEDNVLIEVVDSTSNDDSVSSRTIDDVNNADNRESDV</sequence>
<keyword evidence="3" id="KW-0597">Phosphoprotein</keyword>
<evidence type="ECO:0000259" key="19">
    <source>
        <dbReference type="Pfam" id="PF16209"/>
    </source>
</evidence>
<feature type="compositionally biased region" description="Basic and acidic residues" evidence="18">
    <location>
        <begin position="492"/>
        <end position="510"/>
    </location>
</feature>
<comment type="catalytic activity">
    <reaction evidence="12 17">
        <text>ATP + H2O + phospholipidSide 1 = ADP + phosphate + phospholipidSide 2.</text>
        <dbReference type="EC" id="7.6.2.1"/>
    </reaction>
</comment>
<feature type="binding site" evidence="15">
    <location>
        <position position="662"/>
    </location>
    <ligand>
        <name>ATP</name>
        <dbReference type="ChEBI" id="CHEBI:30616"/>
    </ligand>
</feature>
<gene>
    <name evidence="21" type="ORF">POCULU_LOCUS909</name>
</gene>
<feature type="binding site" evidence="15">
    <location>
        <position position="742"/>
    </location>
    <ligand>
        <name>ATP</name>
        <dbReference type="ChEBI" id="CHEBI:30616"/>
    </ligand>
</feature>
<feature type="binding site" evidence="15">
    <location>
        <position position="744"/>
    </location>
    <ligand>
        <name>ATP</name>
        <dbReference type="ChEBI" id="CHEBI:30616"/>
    </ligand>
</feature>
<feature type="transmembrane region" description="Helical" evidence="17">
    <location>
        <begin position="1143"/>
        <end position="1164"/>
    </location>
</feature>
<dbReference type="Pfam" id="PF13246">
    <property type="entry name" value="Cation_ATPase"/>
    <property type="match status" value="1"/>
</dbReference>
<feature type="binding site" evidence="16">
    <location>
        <position position="437"/>
    </location>
    <ligand>
        <name>Mg(2+)</name>
        <dbReference type="ChEBI" id="CHEBI:18420"/>
    </ligand>
</feature>
<feature type="binding site" evidence="15">
    <location>
        <position position="880"/>
    </location>
    <ligand>
        <name>ATP</name>
        <dbReference type="ChEBI" id="CHEBI:30616"/>
    </ligand>
</feature>
<dbReference type="InterPro" id="IPR023299">
    <property type="entry name" value="ATPase_P-typ_cyto_dom_N"/>
</dbReference>
<feature type="transmembrane region" description="Helical" evidence="17">
    <location>
        <begin position="967"/>
        <end position="989"/>
    </location>
</feature>
<dbReference type="GO" id="GO:0140326">
    <property type="term" value="F:ATPase-coupled intramembrane lipid transporter activity"/>
    <property type="evidence" value="ECO:0007669"/>
    <property type="project" value="UniProtKB-EC"/>
</dbReference>
<evidence type="ECO:0000256" key="11">
    <source>
        <dbReference type="ARBA" id="ARBA00023136"/>
    </source>
</evidence>
<comment type="subcellular location">
    <subcellularLocation>
        <location evidence="1 17">Membrane</location>
        <topology evidence="1 17">Multi-pass membrane protein</topology>
    </subcellularLocation>
</comment>
<feature type="binding site" evidence="15">
    <location>
        <position position="630"/>
    </location>
    <ligand>
        <name>ATP</name>
        <dbReference type="ChEBI" id="CHEBI:30616"/>
    </ligand>
</feature>
<dbReference type="GO" id="GO:0016887">
    <property type="term" value="F:ATP hydrolysis activity"/>
    <property type="evidence" value="ECO:0007669"/>
    <property type="project" value="InterPro"/>
</dbReference>
<dbReference type="Proteomes" id="UP000789572">
    <property type="component" value="Unassembled WGS sequence"/>
</dbReference>
<feature type="compositionally biased region" description="Low complexity" evidence="18">
    <location>
        <begin position="1227"/>
        <end position="1242"/>
    </location>
</feature>
<feature type="binding site" evidence="15">
    <location>
        <position position="565"/>
    </location>
    <ligand>
        <name>ATP</name>
        <dbReference type="ChEBI" id="CHEBI:30616"/>
    </ligand>
</feature>
<dbReference type="PROSITE" id="PS00154">
    <property type="entry name" value="ATPASE_E1_E2"/>
    <property type="match status" value="1"/>
</dbReference>
<evidence type="ECO:0000313" key="22">
    <source>
        <dbReference type="Proteomes" id="UP000789572"/>
    </source>
</evidence>
<feature type="binding site" evidence="15">
    <location>
        <position position="437"/>
    </location>
    <ligand>
        <name>ATP</name>
        <dbReference type="ChEBI" id="CHEBI:30616"/>
    </ligand>
</feature>
<evidence type="ECO:0000256" key="4">
    <source>
        <dbReference type="ARBA" id="ARBA00022692"/>
    </source>
</evidence>
<evidence type="ECO:0000256" key="15">
    <source>
        <dbReference type="PIRSR" id="PIRSR606539-2"/>
    </source>
</evidence>
<dbReference type="SUPFAM" id="SSF81653">
    <property type="entry name" value="Calcium ATPase, transduction domain A"/>
    <property type="match status" value="1"/>
</dbReference>
<evidence type="ECO:0000256" key="2">
    <source>
        <dbReference type="ARBA" id="ARBA00008109"/>
    </source>
</evidence>
<keyword evidence="4 17" id="KW-0812">Transmembrane</keyword>
<feature type="domain" description="P-type ATPase N-terminal" evidence="19">
    <location>
        <begin position="30"/>
        <end position="93"/>
    </location>
</feature>
<evidence type="ECO:0000256" key="8">
    <source>
        <dbReference type="ARBA" id="ARBA00022842"/>
    </source>
</evidence>
<dbReference type="CDD" id="cd02073">
    <property type="entry name" value="P-type_ATPase_APLT_Dnf-like"/>
    <property type="match status" value="1"/>
</dbReference>
<feature type="binding site" evidence="15">
    <location>
        <position position="910"/>
    </location>
    <ligand>
        <name>ATP</name>
        <dbReference type="ChEBI" id="CHEBI:30616"/>
    </ligand>
</feature>
<feature type="transmembrane region" description="Helical" evidence="17">
    <location>
        <begin position="1046"/>
        <end position="1067"/>
    </location>
</feature>
<dbReference type="Gene3D" id="3.40.1110.10">
    <property type="entry name" value="Calcium-transporting ATPase, cytoplasmic domain N"/>
    <property type="match status" value="1"/>
</dbReference>
<dbReference type="Pfam" id="PF16212">
    <property type="entry name" value="PhoLip_ATPase_C"/>
    <property type="match status" value="1"/>
</dbReference>
<feature type="transmembrane region" description="Helical" evidence="17">
    <location>
        <begin position="66"/>
        <end position="83"/>
    </location>
</feature>
<evidence type="ECO:0000256" key="14">
    <source>
        <dbReference type="PIRSR" id="PIRSR606539-1"/>
    </source>
</evidence>
<feature type="binding site" evidence="15">
    <location>
        <position position="743"/>
    </location>
    <ligand>
        <name>ATP</name>
        <dbReference type="ChEBI" id="CHEBI:30616"/>
    </ligand>
</feature>
<feature type="compositionally biased region" description="Polar residues" evidence="18">
    <location>
        <begin position="1243"/>
        <end position="1253"/>
    </location>
</feature>
<evidence type="ECO:0000256" key="5">
    <source>
        <dbReference type="ARBA" id="ARBA00022723"/>
    </source>
</evidence>
<dbReference type="OrthoDB" id="377733at2759"/>
<comment type="caution">
    <text evidence="21">The sequence shown here is derived from an EMBL/GenBank/DDBJ whole genome shotgun (WGS) entry which is preliminary data.</text>
</comment>
<feature type="binding site" evidence="15">
    <location>
        <position position="438"/>
    </location>
    <ligand>
        <name>ATP</name>
        <dbReference type="ChEBI" id="CHEBI:30616"/>
    </ligand>
</feature>
<feature type="region of interest" description="Disordered" evidence="18">
    <location>
        <begin position="1214"/>
        <end position="1253"/>
    </location>
</feature>
<evidence type="ECO:0000313" key="21">
    <source>
        <dbReference type="EMBL" id="CAG8468270.1"/>
    </source>
</evidence>
<keyword evidence="9 17" id="KW-1278">Translocase</keyword>
<dbReference type="Pfam" id="PF16209">
    <property type="entry name" value="PhoLip_ATPase_N"/>
    <property type="match status" value="1"/>
</dbReference>
<dbReference type="InterPro" id="IPR018303">
    <property type="entry name" value="ATPase_P-typ_P_site"/>
</dbReference>
<dbReference type="GO" id="GO:0045332">
    <property type="term" value="P:phospholipid translocation"/>
    <property type="evidence" value="ECO:0007669"/>
    <property type="project" value="TreeGrafter"/>
</dbReference>
<feature type="binding site" evidence="15">
    <location>
        <position position="909"/>
    </location>
    <ligand>
        <name>ATP</name>
        <dbReference type="ChEBI" id="CHEBI:30616"/>
    </ligand>
</feature>
<feature type="transmembrane region" description="Helical" evidence="17">
    <location>
        <begin position="1087"/>
        <end position="1105"/>
    </location>
</feature>
<dbReference type="FunFam" id="3.40.1110.10:FF:000087">
    <property type="entry name" value="Phospholipid-transporting ATPase"/>
    <property type="match status" value="1"/>
</dbReference>
<feature type="binding site" evidence="16">
    <location>
        <position position="439"/>
    </location>
    <ligand>
        <name>Mg(2+)</name>
        <dbReference type="ChEBI" id="CHEBI:18420"/>
    </ligand>
</feature>
<keyword evidence="10 17" id="KW-1133">Transmembrane helix</keyword>
<evidence type="ECO:0000256" key="6">
    <source>
        <dbReference type="ARBA" id="ARBA00022741"/>
    </source>
</evidence>
<dbReference type="InterPro" id="IPR032630">
    <property type="entry name" value="P_typ_ATPase_c"/>
</dbReference>
<keyword evidence="11 17" id="KW-0472">Membrane</keyword>
<evidence type="ECO:0000256" key="7">
    <source>
        <dbReference type="ARBA" id="ARBA00022840"/>
    </source>
</evidence>
<evidence type="ECO:0000256" key="16">
    <source>
        <dbReference type="PIRSR" id="PIRSR606539-3"/>
    </source>
</evidence>
<dbReference type="NCBIfam" id="TIGR01494">
    <property type="entry name" value="ATPase_P-type"/>
    <property type="match status" value="1"/>
</dbReference>
<evidence type="ECO:0000256" key="3">
    <source>
        <dbReference type="ARBA" id="ARBA00022553"/>
    </source>
</evidence>
<dbReference type="SFLD" id="SFLDS00003">
    <property type="entry name" value="Haloacid_Dehalogenase"/>
    <property type="match status" value="1"/>
</dbReference>
<feature type="binding site" evidence="15">
    <location>
        <position position="886"/>
    </location>
    <ligand>
        <name>ATP</name>
        <dbReference type="ChEBI" id="CHEBI:30616"/>
    </ligand>
</feature>
<feature type="binding site" evidence="16">
    <location>
        <position position="910"/>
    </location>
    <ligand>
        <name>Mg(2+)</name>
        <dbReference type="ChEBI" id="CHEBI:18420"/>
    </ligand>
</feature>
<feature type="transmembrane region" description="Helical" evidence="17">
    <location>
        <begin position="1114"/>
        <end position="1137"/>
    </location>
</feature>
<dbReference type="InterPro" id="IPR023214">
    <property type="entry name" value="HAD_sf"/>
</dbReference>
<evidence type="ECO:0000256" key="13">
    <source>
        <dbReference type="ARBA" id="ARBA00049128"/>
    </source>
</evidence>
<feature type="binding site" evidence="16">
    <location>
        <position position="906"/>
    </location>
    <ligand>
        <name>Mg(2+)</name>
        <dbReference type="ChEBI" id="CHEBI:18420"/>
    </ligand>
</feature>
<dbReference type="GO" id="GO:0000287">
    <property type="term" value="F:magnesium ion binding"/>
    <property type="evidence" value="ECO:0007669"/>
    <property type="project" value="UniProtKB-UniRule"/>
</dbReference>
<dbReference type="InterPro" id="IPR044492">
    <property type="entry name" value="P_typ_ATPase_HD_dom"/>
</dbReference>
<dbReference type="PANTHER" id="PTHR24092">
    <property type="entry name" value="PROBABLE PHOSPHOLIPID-TRANSPORTING ATPASE"/>
    <property type="match status" value="1"/>
</dbReference>
<protein>
    <recommendedName>
        <fullName evidence="17">Phospholipid-transporting ATPase</fullName>
        <ecNumber evidence="17">7.6.2.1</ecNumber>
    </recommendedName>
</protein>
<evidence type="ECO:0000256" key="12">
    <source>
        <dbReference type="ARBA" id="ARBA00034036"/>
    </source>
</evidence>
<feature type="compositionally biased region" description="Low complexity" evidence="18">
    <location>
        <begin position="466"/>
        <end position="488"/>
    </location>
</feature>
<dbReference type="InterPro" id="IPR036412">
    <property type="entry name" value="HAD-like_sf"/>
</dbReference>
<dbReference type="SUPFAM" id="SSF81660">
    <property type="entry name" value="Metal cation-transporting ATPase, ATP-binding domain N"/>
    <property type="match status" value="1"/>
</dbReference>
<evidence type="ECO:0000259" key="20">
    <source>
        <dbReference type="Pfam" id="PF16212"/>
    </source>
</evidence>
<feature type="region of interest" description="Disordered" evidence="18">
    <location>
        <begin position="1439"/>
        <end position="1463"/>
    </location>
</feature>
<name>A0A9N8VVY4_9GLOM</name>
<accession>A0A9N8VVY4</accession>
<dbReference type="SUPFAM" id="SSF56784">
    <property type="entry name" value="HAD-like"/>
    <property type="match status" value="1"/>
</dbReference>
<evidence type="ECO:0000256" key="18">
    <source>
        <dbReference type="SAM" id="MobiDB-lite"/>
    </source>
</evidence>
<dbReference type="EC" id="7.6.2.1" evidence="17"/>
<feature type="transmembrane region" description="Helical" evidence="17">
    <location>
        <begin position="995"/>
        <end position="1016"/>
    </location>
</feature>
<dbReference type="Gene3D" id="3.40.50.1000">
    <property type="entry name" value="HAD superfamily/HAD-like"/>
    <property type="match status" value="1"/>
</dbReference>
<evidence type="ECO:0000256" key="1">
    <source>
        <dbReference type="ARBA" id="ARBA00004141"/>
    </source>
</evidence>
<feature type="domain" description="P-type ATPase C-terminal" evidence="20">
    <location>
        <begin position="932"/>
        <end position="1178"/>
    </location>
</feature>
<dbReference type="InterPro" id="IPR032631">
    <property type="entry name" value="P-type_ATPase_N"/>
</dbReference>
<dbReference type="InterPro" id="IPR006539">
    <property type="entry name" value="P-type_ATPase_IV"/>
</dbReference>
<evidence type="ECO:0000256" key="9">
    <source>
        <dbReference type="ARBA" id="ARBA00022967"/>
    </source>
</evidence>
<keyword evidence="7 15" id="KW-0067">ATP-binding</keyword>
<dbReference type="GO" id="GO:0005886">
    <property type="term" value="C:plasma membrane"/>
    <property type="evidence" value="ECO:0007669"/>
    <property type="project" value="TreeGrafter"/>
</dbReference>
<feature type="active site" description="4-aspartylphosphate intermediate" evidence="14">
    <location>
        <position position="437"/>
    </location>
</feature>
<comment type="cofactor">
    <cofactor evidence="16">
        <name>Mg(2+)</name>
        <dbReference type="ChEBI" id="CHEBI:18420"/>
    </cofactor>
</comment>
<evidence type="ECO:0000256" key="10">
    <source>
        <dbReference type="ARBA" id="ARBA00022989"/>
    </source>
</evidence>
<feature type="compositionally biased region" description="Polar residues" evidence="18">
    <location>
        <begin position="1214"/>
        <end position="1226"/>
    </location>
</feature>
<keyword evidence="6 15" id="KW-0547">Nucleotide-binding</keyword>
<dbReference type="NCBIfam" id="TIGR01652">
    <property type="entry name" value="ATPase-Plipid"/>
    <property type="match status" value="1"/>
</dbReference>
<dbReference type="InterPro" id="IPR023298">
    <property type="entry name" value="ATPase_P-typ_TM_dom_sf"/>
</dbReference>
<organism evidence="21 22">
    <name type="scientific">Paraglomus occultum</name>
    <dbReference type="NCBI Taxonomy" id="144539"/>
    <lineage>
        <taxon>Eukaryota</taxon>
        <taxon>Fungi</taxon>
        <taxon>Fungi incertae sedis</taxon>
        <taxon>Mucoromycota</taxon>
        <taxon>Glomeromycotina</taxon>
        <taxon>Glomeromycetes</taxon>
        <taxon>Paraglomerales</taxon>
        <taxon>Paraglomeraceae</taxon>
        <taxon>Paraglomus</taxon>
    </lineage>
</organism>
<dbReference type="FunFam" id="3.40.50.1000:FF:000001">
    <property type="entry name" value="Phospholipid-transporting ATPase IC"/>
    <property type="match status" value="1"/>
</dbReference>
<dbReference type="SFLD" id="SFLDF00027">
    <property type="entry name" value="p-type_atpase"/>
    <property type="match status" value="1"/>
</dbReference>
<feature type="transmembrane region" description="Helical" evidence="17">
    <location>
        <begin position="323"/>
        <end position="343"/>
    </location>
</feature>
<dbReference type="GO" id="GO:0005524">
    <property type="term" value="F:ATP binding"/>
    <property type="evidence" value="ECO:0007669"/>
    <property type="project" value="UniProtKB-UniRule"/>
</dbReference>
<dbReference type="InterPro" id="IPR008250">
    <property type="entry name" value="ATPase_P-typ_transduc_dom_A_sf"/>
</dbReference>
<dbReference type="PRINTS" id="PR00119">
    <property type="entry name" value="CATATPASE"/>
</dbReference>
<dbReference type="Gene3D" id="2.70.150.10">
    <property type="entry name" value="Calcium-transporting ATPase, cytoplasmic transduction domain A"/>
    <property type="match status" value="1"/>
</dbReference>
<reference evidence="21" key="1">
    <citation type="submission" date="2021-06" db="EMBL/GenBank/DDBJ databases">
        <authorList>
            <person name="Kallberg Y."/>
            <person name="Tangrot J."/>
            <person name="Rosling A."/>
        </authorList>
    </citation>
    <scope>NUCLEOTIDE SEQUENCE</scope>
    <source>
        <strain evidence="21">IA702</strain>
    </source>
</reference>
<keyword evidence="5 16" id="KW-0479">Metal-binding</keyword>
<dbReference type="SFLD" id="SFLDG00002">
    <property type="entry name" value="C1.7:_P-type_atpase_like"/>
    <property type="match status" value="1"/>
</dbReference>
<feature type="transmembrane region" description="Helical" evidence="17">
    <location>
        <begin position="372"/>
        <end position="393"/>
    </location>
</feature>
<feature type="region of interest" description="Disordered" evidence="18">
    <location>
        <begin position="463"/>
        <end position="510"/>
    </location>
</feature>